<dbReference type="EMBL" id="NKHG01000007">
    <property type="protein sequence ID" value="PCK23372.1"/>
    <property type="molecule type" value="Genomic_DNA"/>
</dbReference>
<proteinExistence type="predicted"/>
<accession>A0A2A5J1Y1</accession>
<name>A0A2A5J1Y1_BACPU</name>
<dbReference type="Proteomes" id="UP000228754">
    <property type="component" value="Unassembled WGS sequence"/>
</dbReference>
<dbReference type="AlphaFoldDB" id="A0A2A5J1Y1"/>
<comment type="caution">
    <text evidence="1">The sequence shown here is derived from an EMBL/GenBank/DDBJ whole genome shotgun (WGS) entry which is preliminary data.</text>
</comment>
<reference evidence="1 2" key="1">
    <citation type="submission" date="2017-06" db="EMBL/GenBank/DDBJ databases">
        <title>Draft Genome Sequence of Bacillus sp Strain 36R Isolated from saline sediment at Atanasia, Sonora, Mexico.</title>
        <authorList>
            <person name="Sanchez Diaz R."/>
            <person name="Quiroz Macias M.E."/>
            <person name="Ibarra Gamez J.C."/>
            <person name="Enciso Ibarra J."/>
            <person name="Gomez Gil B."/>
            <person name="Galaviz Silva L."/>
        </authorList>
    </citation>
    <scope>NUCLEOTIDE SEQUENCE [LARGE SCALE GENOMIC DNA]</scope>
    <source>
        <strain evidence="1 2">36R_ATNSAL</strain>
    </source>
</reference>
<gene>
    <name evidence="1" type="ORF">CEY02_01300</name>
</gene>
<organism evidence="1 2">
    <name type="scientific">Bacillus pumilus</name>
    <name type="common">Bacillus mesentericus</name>
    <dbReference type="NCBI Taxonomy" id="1408"/>
    <lineage>
        <taxon>Bacteria</taxon>
        <taxon>Bacillati</taxon>
        <taxon>Bacillota</taxon>
        <taxon>Bacilli</taxon>
        <taxon>Bacillales</taxon>
        <taxon>Bacillaceae</taxon>
        <taxon>Bacillus</taxon>
    </lineage>
</organism>
<evidence type="ECO:0000313" key="2">
    <source>
        <dbReference type="Proteomes" id="UP000228754"/>
    </source>
</evidence>
<sequence length="72" mass="7995">MILDKSSKLNVQGSKLKYSAFLSIKAQDEKLKARLNLGVTADECLFIDSFGCRPAGLLTKRKGCHELTSFFL</sequence>
<protein>
    <submittedName>
        <fullName evidence="1">Uncharacterized protein</fullName>
    </submittedName>
</protein>
<evidence type="ECO:0000313" key="1">
    <source>
        <dbReference type="EMBL" id="PCK23372.1"/>
    </source>
</evidence>